<evidence type="ECO:0000259" key="4">
    <source>
        <dbReference type="PROSITE" id="PS51737"/>
    </source>
</evidence>
<dbReference type="InterPro" id="IPR011109">
    <property type="entry name" value="DNA_bind_recombinase_dom"/>
</dbReference>
<keyword evidence="3" id="KW-0175">Coiled coil</keyword>
<evidence type="ECO:0000256" key="2">
    <source>
        <dbReference type="ARBA" id="ARBA00023172"/>
    </source>
</evidence>
<comment type="caution">
    <text evidence="5">The sequence shown here is derived from an EMBL/GenBank/DDBJ whole genome shotgun (WGS) entry which is preliminary data.</text>
</comment>
<accession>A0A3N2DGY7</accession>
<dbReference type="OrthoDB" id="9791494at2"/>
<dbReference type="Pfam" id="PF07508">
    <property type="entry name" value="Recombinase"/>
    <property type="match status" value="1"/>
</dbReference>
<evidence type="ECO:0000313" key="6">
    <source>
        <dbReference type="Proteomes" id="UP000275394"/>
    </source>
</evidence>
<dbReference type="PANTHER" id="PTHR30461">
    <property type="entry name" value="DNA-INVERTASE FROM LAMBDOID PROPHAGE"/>
    <property type="match status" value="1"/>
</dbReference>
<dbReference type="EMBL" id="RKHR01000006">
    <property type="protein sequence ID" value="ROR99067.1"/>
    <property type="molecule type" value="Genomic_DNA"/>
</dbReference>
<protein>
    <submittedName>
        <fullName evidence="5">Recombinase</fullName>
    </submittedName>
</protein>
<dbReference type="RefSeq" id="WP_123713628.1">
    <property type="nucleotide sequence ID" value="NZ_RKHR01000006.1"/>
</dbReference>
<dbReference type="InterPro" id="IPR038109">
    <property type="entry name" value="DNA_bind_recomb_sf"/>
</dbReference>
<reference evidence="5 6" key="1">
    <citation type="submission" date="2018-11" db="EMBL/GenBank/DDBJ databases">
        <title>Genomic Encyclopedia of Type Strains, Phase IV (KMG-IV): sequencing the most valuable type-strain genomes for metagenomic binning, comparative biology and taxonomic classification.</title>
        <authorList>
            <person name="Goeker M."/>
        </authorList>
    </citation>
    <scope>NUCLEOTIDE SEQUENCE [LARGE SCALE GENOMIC DNA]</scope>
    <source>
        <strain evidence="5 6">DSM 100316</strain>
    </source>
</reference>
<feature type="coiled-coil region" evidence="3">
    <location>
        <begin position="361"/>
        <end position="408"/>
    </location>
</feature>
<dbReference type="Proteomes" id="UP000275394">
    <property type="component" value="Unassembled WGS sequence"/>
</dbReference>
<keyword evidence="6" id="KW-1185">Reference proteome</keyword>
<dbReference type="PROSITE" id="PS51737">
    <property type="entry name" value="RECOMBINASE_DNA_BIND"/>
    <property type="match status" value="1"/>
</dbReference>
<dbReference type="AlphaFoldDB" id="A0A3N2DGY7"/>
<proteinExistence type="predicted"/>
<name>A0A3N2DGY7_9GAMM</name>
<evidence type="ECO:0000313" key="5">
    <source>
        <dbReference type="EMBL" id="ROR99067.1"/>
    </source>
</evidence>
<dbReference type="PANTHER" id="PTHR30461:SF2">
    <property type="entry name" value="SERINE RECOMBINASE PINE-RELATED"/>
    <property type="match status" value="1"/>
</dbReference>
<evidence type="ECO:0000256" key="3">
    <source>
        <dbReference type="SAM" id="Coils"/>
    </source>
</evidence>
<gene>
    <name evidence="5" type="ORF">EDC56_3307</name>
</gene>
<keyword evidence="2" id="KW-0233">DNA recombination</keyword>
<sequence length="479" mass="53750">MHDNRYIYSYSTLCLRTVSSSGRTFLEQLQRESGYSRGQFNDETINKSNACHGHALILFCTAAETGSINPGSVLAIDNSSLLGHLLDIDSAFKALQKLIDLGVHIYCSDGSRYHRAAIEATNGGILFALSALLKIEKNKKNIRSKAKKKSIDSNIKNVLEGKTKNKPIGNIPSWISKKDGQFILNEKSAAILTATELYMEGYGCTSIAKKLNEKGIKSPRNTRWSASSIHKILGNSALYGEAKVHHASLDYSLADYYPALITKEQYSLIQHRLKTNKEKTTQTSNSYLFSGLKLLKCKHCNNYITLAAKGKNNRGRLCCRNRGQGHHSMSLPRSINVDNAEQAMFNFIKDIEPSGLLENNKNDKKKEIDEARRIIARLSSAISGGGDLETTRDQLKEYKKLLDKLLGENDEIHYKKYKIEKSISSLKKIQDSKNITLEDYREFLANGVEEVTLEWLDQDSAEMRIMLLSSKQNVIKISL</sequence>
<dbReference type="GO" id="GO:0003677">
    <property type="term" value="F:DNA binding"/>
    <property type="evidence" value="ECO:0007669"/>
    <property type="project" value="UniProtKB-KW"/>
</dbReference>
<dbReference type="GO" id="GO:0000150">
    <property type="term" value="F:DNA strand exchange activity"/>
    <property type="evidence" value="ECO:0007669"/>
    <property type="project" value="InterPro"/>
</dbReference>
<dbReference type="Gene3D" id="3.90.1750.20">
    <property type="entry name" value="Putative Large Serine Recombinase, Chain B, Domain 2"/>
    <property type="match status" value="1"/>
</dbReference>
<feature type="domain" description="Recombinase" evidence="4">
    <location>
        <begin position="167"/>
        <end position="279"/>
    </location>
</feature>
<evidence type="ECO:0000256" key="1">
    <source>
        <dbReference type="ARBA" id="ARBA00023125"/>
    </source>
</evidence>
<dbReference type="InterPro" id="IPR050639">
    <property type="entry name" value="SSR_resolvase"/>
</dbReference>
<organism evidence="5 6">
    <name type="scientific">Sinobacterium caligoides</name>
    <dbReference type="NCBI Taxonomy" id="933926"/>
    <lineage>
        <taxon>Bacteria</taxon>
        <taxon>Pseudomonadati</taxon>
        <taxon>Pseudomonadota</taxon>
        <taxon>Gammaproteobacteria</taxon>
        <taxon>Cellvibrionales</taxon>
        <taxon>Spongiibacteraceae</taxon>
        <taxon>Sinobacterium</taxon>
    </lineage>
</organism>
<keyword evidence="1" id="KW-0238">DNA-binding</keyword>